<evidence type="ECO:0000313" key="2">
    <source>
        <dbReference type="EMBL" id="VAX20041.1"/>
    </source>
</evidence>
<dbReference type="Pfam" id="PF13609">
    <property type="entry name" value="Porin_4"/>
    <property type="match status" value="1"/>
</dbReference>
<dbReference type="AlphaFoldDB" id="A0A3B1BZW6"/>
<evidence type="ECO:0000259" key="1">
    <source>
        <dbReference type="Pfam" id="PF13609"/>
    </source>
</evidence>
<protein>
    <recommendedName>
        <fullName evidence="1">Porin domain-containing protein</fullName>
    </recommendedName>
</protein>
<organism evidence="2">
    <name type="scientific">hydrothermal vent metagenome</name>
    <dbReference type="NCBI Taxonomy" id="652676"/>
    <lineage>
        <taxon>unclassified sequences</taxon>
        <taxon>metagenomes</taxon>
        <taxon>ecological metagenomes</taxon>
    </lineage>
</organism>
<feature type="domain" description="Porin" evidence="1">
    <location>
        <begin position="47"/>
        <end position="333"/>
    </location>
</feature>
<proteinExistence type="predicted"/>
<reference evidence="2" key="1">
    <citation type="submission" date="2018-06" db="EMBL/GenBank/DDBJ databases">
        <authorList>
            <person name="Zhirakovskaya E."/>
        </authorList>
    </citation>
    <scope>NUCLEOTIDE SEQUENCE</scope>
</reference>
<name>A0A3B1BZW6_9ZZZZ</name>
<accession>A0A3B1BZW6</accession>
<dbReference type="GO" id="GO:0016020">
    <property type="term" value="C:membrane"/>
    <property type="evidence" value="ECO:0007669"/>
    <property type="project" value="InterPro"/>
</dbReference>
<dbReference type="SUPFAM" id="SSF56935">
    <property type="entry name" value="Porins"/>
    <property type="match status" value="1"/>
</dbReference>
<dbReference type="GO" id="GO:0015288">
    <property type="term" value="F:porin activity"/>
    <property type="evidence" value="ECO:0007669"/>
    <property type="project" value="InterPro"/>
</dbReference>
<dbReference type="EMBL" id="UOGE01000050">
    <property type="protein sequence ID" value="VAX20041.1"/>
    <property type="molecule type" value="Genomic_DNA"/>
</dbReference>
<dbReference type="InterPro" id="IPR033900">
    <property type="entry name" value="Gram_neg_porin_domain"/>
</dbReference>
<sequence length="379" mass="43361">MRKELSNKICIDRSVVIKKGISLLGALAAFIILLLPRPASAIDLGFAHLYGYIDLEYKQTTSDKFESSGPDDANLKNGSFDLHHLNFLLDATVSPNLFVKVQMEFEHGINSLAAESTVVLEYGFMEYLVDDWMKFRAGKMLSPWGIYNEIYDATPAYLTVFPPDVFYRADRKGGFMLMPKWTTGLAALGVSAINSDYDELDYILYVGNGESRVIINDSENDDNINKAVGGRVLYKSHDEKYQFGASGYYGDKAVSRSRLEETHWTAAFQAELNWQSFNFHSEYGYSVLGKQKETAFYLQGSYRYERYTPYLRYEAIDPDLDQNLDNWNIYLAGLNVKLTDYMFFKVEWNQHVREVNNEDIIIGEAQNYGEFRTAIAVLF</sequence>
<gene>
    <name evidence="2" type="ORF">MNBD_NITROSPINAE02-1390</name>
</gene>